<dbReference type="OrthoDB" id="92766at2759"/>
<sequence length="344" mass="39790">MSKLICLQGLRGISIFLVVLFHLFPKHVVQGFVGVDILLMTLLTAAFCYHCSELETSMFVSKPLVFLGDLSYVIYLIHWPIITVIRYTNLKDVESLDFSESIYSSLQPEELQKQIILNTKTEHLIKYVHDLPCIQEDDQTNSIIGQKSCLHLKLYARTSSAPLSNAKPAYTSDSIRVTKQMKPDMLWIIQGMNEIVFSHPSYRARMTDKILDKTTQKVLDKLKSNARIVAIDLPYYISHDNTSNILARKLLYRHEYEQSSTVNAAIVSNQIAGQTQRLLNLKCSNCFFTPVQESIMQHRIDFIKYDLETKAAIIHDGSHLSRFTYRKFLYPSYMEHIRRFYSLF</sequence>
<dbReference type="GO" id="GO:0000271">
    <property type="term" value="P:polysaccharide biosynthetic process"/>
    <property type="evidence" value="ECO:0007669"/>
    <property type="project" value="TreeGrafter"/>
</dbReference>
<comment type="caution">
    <text evidence="2">The sequence shown here is derived from an EMBL/GenBank/DDBJ whole genome shotgun (WGS) entry which is preliminary data.</text>
</comment>
<dbReference type="PANTHER" id="PTHR23028:SF53">
    <property type="entry name" value="ACYL_TRANSF_3 DOMAIN-CONTAINING PROTEIN"/>
    <property type="match status" value="1"/>
</dbReference>
<dbReference type="GO" id="GO:0016020">
    <property type="term" value="C:membrane"/>
    <property type="evidence" value="ECO:0007669"/>
    <property type="project" value="TreeGrafter"/>
</dbReference>
<evidence type="ECO:0000256" key="1">
    <source>
        <dbReference type="SAM" id="Phobius"/>
    </source>
</evidence>
<keyword evidence="1" id="KW-1133">Transmembrane helix</keyword>
<dbReference type="InterPro" id="IPR050879">
    <property type="entry name" value="Acyltransferase_3"/>
</dbReference>
<keyword evidence="1" id="KW-0472">Membrane</keyword>
<protein>
    <recommendedName>
        <fullName evidence="4">SGNH domain-containing protein</fullName>
    </recommendedName>
</protein>
<feature type="transmembrane region" description="Helical" evidence="1">
    <location>
        <begin position="64"/>
        <end position="82"/>
    </location>
</feature>
<dbReference type="PANTHER" id="PTHR23028">
    <property type="entry name" value="ACETYLTRANSFERASE"/>
    <property type="match status" value="1"/>
</dbReference>
<keyword evidence="3" id="KW-1185">Reference proteome</keyword>
<reference evidence="2" key="1">
    <citation type="submission" date="2022-11" db="EMBL/GenBank/DDBJ databases">
        <authorList>
            <person name="Kikuchi T."/>
        </authorList>
    </citation>
    <scope>NUCLEOTIDE SEQUENCE</scope>
    <source>
        <strain evidence="2">PS1010</strain>
    </source>
</reference>
<evidence type="ECO:0000313" key="3">
    <source>
        <dbReference type="Proteomes" id="UP001152747"/>
    </source>
</evidence>
<name>A0A9P1J515_9PELO</name>
<keyword evidence="1" id="KW-0812">Transmembrane</keyword>
<dbReference type="AlphaFoldDB" id="A0A9P1J515"/>
<accession>A0A9P1J515</accession>
<feature type="transmembrane region" description="Helical" evidence="1">
    <location>
        <begin position="7"/>
        <end position="25"/>
    </location>
</feature>
<organism evidence="2 3">
    <name type="scientific">Caenorhabditis angaria</name>
    <dbReference type="NCBI Taxonomy" id="860376"/>
    <lineage>
        <taxon>Eukaryota</taxon>
        <taxon>Metazoa</taxon>
        <taxon>Ecdysozoa</taxon>
        <taxon>Nematoda</taxon>
        <taxon>Chromadorea</taxon>
        <taxon>Rhabditida</taxon>
        <taxon>Rhabditina</taxon>
        <taxon>Rhabditomorpha</taxon>
        <taxon>Rhabditoidea</taxon>
        <taxon>Rhabditidae</taxon>
        <taxon>Peloderinae</taxon>
        <taxon>Caenorhabditis</taxon>
    </lineage>
</organism>
<feature type="transmembrane region" description="Helical" evidence="1">
    <location>
        <begin position="31"/>
        <end position="52"/>
    </location>
</feature>
<dbReference type="Proteomes" id="UP001152747">
    <property type="component" value="Unassembled WGS sequence"/>
</dbReference>
<evidence type="ECO:0000313" key="2">
    <source>
        <dbReference type="EMBL" id="CAI5455873.1"/>
    </source>
</evidence>
<evidence type="ECO:0008006" key="4">
    <source>
        <dbReference type="Google" id="ProtNLM"/>
    </source>
</evidence>
<gene>
    <name evidence="2" type="ORF">CAMP_LOCUS18510</name>
</gene>
<dbReference type="EMBL" id="CANHGI010000006">
    <property type="protein sequence ID" value="CAI5455873.1"/>
    <property type="molecule type" value="Genomic_DNA"/>
</dbReference>
<proteinExistence type="predicted"/>